<dbReference type="OrthoDB" id="9964910at2"/>
<reference evidence="1 2" key="1">
    <citation type="submission" date="2016-05" db="EMBL/GenBank/DDBJ databases">
        <title>Complete genome sequence of Rathayibacter tritici NCPPB 1953.</title>
        <authorList>
            <person name="Park J."/>
            <person name="Lee H.-H."/>
            <person name="Lee S.-W."/>
            <person name="Seo Y.-S."/>
        </authorList>
    </citation>
    <scope>NUCLEOTIDE SEQUENCE [LARGE SCALE GENOMIC DNA]</scope>
    <source>
        <strain evidence="1 2">NCPPB 1953</strain>
    </source>
</reference>
<sequence>MAERSGHHSVALLSRVQPADSIHARVLAATVQSSDTRIRFHAITRLCAVAPQGAVLTTAPLLVVAAAPRGGVRQHGGH</sequence>
<gene>
    <name evidence="1" type="ORF">A6122_0757</name>
</gene>
<dbReference type="KEGG" id="rtn:A6122_0757"/>
<dbReference type="RefSeq" id="WP_068251830.1">
    <property type="nucleotide sequence ID" value="NZ_CP015515.1"/>
</dbReference>
<dbReference type="EMBL" id="CP015515">
    <property type="protein sequence ID" value="AND15910.1"/>
    <property type="molecule type" value="Genomic_DNA"/>
</dbReference>
<dbReference type="AlphaFoldDB" id="A0A160KQR0"/>
<protein>
    <submittedName>
        <fullName evidence="1">Uncharacterized protein</fullName>
    </submittedName>
</protein>
<dbReference type="STRING" id="33888.A6122_0757"/>
<organism evidence="1 2">
    <name type="scientific">Rathayibacter tritici</name>
    <dbReference type="NCBI Taxonomy" id="33888"/>
    <lineage>
        <taxon>Bacteria</taxon>
        <taxon>Bacillati</taxon>
        <taxon>Actinomycetota</taxon>
        <taxon>Actinomycetes</taxon>
        <taxon>Micrococcales</taxon>
        <taxon>Microbacteriaceae</taxon>
        <taxon>Rathayibacter</taxon>
    </lineage>
</organism>
<accession>A0A160KQR0</accession>
<evidence type="ECO:0000313" key="1">
    <source>
        <dbReference type="EMBL" id="AND15910.1"/>
    </source>
</evidence>
<dbReference type="PATRIC" id="fig|33888.3.peg.839"/>
<name>A0A160KQR0_9MICO</name>
<evidence type="ECO:0000313" key="2">
    <source>
        <dbReference type="Proteomes" id="UP000077071"/>
    </source>
</evidence>
<dbReference type="Proteomes" id="UP000077071">
    <property type="component" value="Chromosome"/>
</dbReference>
<proteinExistence type="predicted"/>
<keyword evidence="2" id="KW-1185">Reference proteome</keyword>